<dbReference type="EMBL" id="CDMZ01004387">
    <property type="protein sequence ID" value="CEM49591.1"/>
    <property type="molecule type" value="Genomic_DNA"/>
</dbReference>
<protein>
    <recommendedName>
        <fullName evidence="3">Phosphatidate phosphatase APP1 catalytic domain-containing protein</fullName>
    </recommendedName>
</protein>
<feature type="compositionally biased region" description="Acidic residues" evidence="1">
    <location>
        <begin position="314"/>
        <end position="323"/>
    </location>
</feature>
<evidence type="ECO:0000313" key="2">
    <source>
        <dbReference type="EMBL" id="CEM49591.1"/>
    </source>
</evidence>
<dbReference type="PANTHER" id="PTHR40861:SF1">
    <property type="entry name" value="PHOSPHATIDATE PHOSPHATASE APP1 CATALYTIC DOMAIN-CONTAINING PROTEIN"/>
    <property type="match status" value="1"/>
</dbReference>
<name>A0A0G4HYI7_9ALVE</name>
<dbReference type="PANTHER" id="PTHR40861">
    <property type="entry name" value="DUF2183 DOMAIN-CONTAINING PROTEIN"/>
    <property type="match status" value="1"/>
</dbReference>
<feature type="compositionally biased region" description="Basic residues" evidence="1">
    <location>
        <begin position="398"/>
        <end position="416"/>
    </location>
</feature>
<evidence type="ECO:0008006" key="3">
    <source>
        <dbReference type="Google" id="ProtNLM"/>
    </source>
</evidence>
<reference evidence="2" key="1">
    <citation type="submission" date="2014-11" db="EMBL/GenBank/DDBJ databases">
        <authorList>
            <person name="Otto D Thomas"/>
            <person name="Naeem Raeece"/>
        </authorList>
    </citation>
    <scope>NUCLEOTIDE SEQUENCE</scope>
</reference>
<organism evidence="2">
    <name type="scientific">Chromera velia CCMP2878</name>
    <dbReference type="NCBI Taxonomy" id="1169474"/>
    <lineage>
        <taxon>Eukaryota</taxon>
        <taxon>Sar</taxon>
        <taxon>Alveolata</taxon>
        <taxon>Colpodellida</taxon>
        <taxon>Chromeraceae</taxon>
        <taxon>Chromera</taxon>
    </lineage>
</organism>
<feature type="region of interest" description="Disordered" evidence="1">
    <location>
        <begin position="373"/>
        <end position="446"/>
    </location>
</feature>
<feature type="compositionally biased region" description="Basic and acidic residues" evidence="1">
    <location>
        <begin position="324"/>
        <end position="337"/>
    </location>
</feature>
<proteinExistence type="predicted"/>
<evidence type="ECO:0000256" key="1">
    <source>
        <dbReference type="SAM" id="MobiDB-lite"/>
    </source>
</evidence>
<gene>
    <name evidence="2" type="ORF">Cvel_9500</name>
</gene>
<dbReference type="VEuPathDB" id="CryptoDB:Cvel_9500"/>
<dbReference type="AlphaFoldDB" id="A0A0G4HYI7"/>
<accession>A0A0G4HYI7</accession>
<feature type="compositionally biased region" description="Basic and acidic residues" evidence="1">
    <location>
        <begin position="373"/>
        <end position="383"/>
    </location>
</feature>
<sequence>MIPILDFDLFANETEHLAEEPEDLEDSETPVLDFSDEFEATSIPIVEGCAAQVFSDFDDTMVCTQIPVATVDRNCPGFDVFLGMKQFQYELSLTEQPKKGCDPLGMILLSARNAYNPDSATQLTVRNLPVIHRGGDIERWDDYPRAALLGSFYDAMGPLMRSGLRYRPDTWVNVGERKYKNLYSFFRHNGIDSEGGYWSGEERLPLLGDVRVIFVGDDGQGDVLACNKMLSSKLVDYCFIHTVAEANGMTPPFQPEEKERTVMFSDYMNAGVAAFDLGLISLEGLKRIKQSVLSHYFWQQKCVGLLSKGGIEDEEEIGGESEEKETKKKEGGSNKGQTDADRLLLMLAVNFYRADTPTGRVCRDLALGLSRADRRARSLRDPEGQGSPDEDGSDETKKKKKGGLSERKRRRRRLGWAKKGTKDLRRGSKKDRLKRYWSSGYSSSLQ</sequence>
<feature type="region of interest" description="Disordered" evidence="1">
    <location>
        <begin position="314"/>
        <end position="337"/>
    </location>
</feature>